<accession>A0A0F9QJ12</accession>
<dbReference type="SUPFAM" id="SSF56672">
    <property type="entry name" value="DNA/RNA polymerases"/>
    <property type="match status" value="1"/>
</dbReference>
<dbReference type="SUPFAM" id="SSF53098">
    <property type="entry name" value="Ribonuclease H-like"/>
    <property type="match status" value="1"/>
</dbReference>
<gene>
    <name evidence="6" type="ORF">LCGC14_0712890</name>
</gene>
<dbReference type="InterPro" id="IPR002298">
    <property type="entry name" value="DNA_polymerase_A"/>
</dbReference>
<sequence>MTGKKVLGVGPVGARVFFVGEGPGEQESRIGKPFVGKTGKLLDWLLYKIGLPRSQCYITNTVKWHVPHSEDPSPEDTERDRAELEDELKYIHPGLVVTLGAVAARWFLGPDVDMETIHGMPQHDIEVSTFPILPLYHPAAALHQSNILSTVIGDFERLKRYLQGDTKGPVDEWPEPLYMRVKGPGLIYDDGAVGVDTEGYADRPWGLSWAKRPGGAIVTSRVKTIDCHPVVLHNALHDLGVLRALGIDLKPGTYVDTMVMAYLLRDEPQGLKPLAYRHCGMVMQSYMEVLGPASLEIAQDYIMQAYGHVVPQWLHEVGKRGQPLKPKPLPLPDWAKSLERCLLHKDPRRLWNDQRPEIIAHVRGLTGGKGMREATLDDIPPDQAVRYSARDADATVRLYPKLLTRIRHHGLEGLLQMEMDVLPYIDRMQSCGMMTDQEHTALLGEWIDDQAKRLDGEIEAAVGAPVNASSGDEVAILLFDQLKLPTFKKTRSRARYSTEDKILESLKTLHPVVQLIIDRRELTKIKGTYVDKLPGQLRADGALYPKFRITRVPTGRLSAFDPNVLAIPKHSALGKMVRQSFVARPRKALLSVDLNQIEMRGLAHDSQDEALLAVFREGKIDLHAKTGEFIFGVPPEKQDDSKHRLPAKAVNFGIVMGMTPIGLTEQMRKNGKLDWTDSDSEQALKAWYEGYPGAYRYMREKEAEARRTGEVRDMWSRRHLLPGVHHPVDERVKEESLRQSYALCIQGGAQGVVKLWEKAIWDEVLEPLWAEGHYIEPWLQIHDDCTFEVDEGLVDRASGMIIAAIPPVLSVPVTGEASHGASWADL</sequence>
<dbReference type="Gene3D" id="3.30.70.370">
    <property type="match status" value="1"/>
</dbReference>
<dbReference type="SMART" id="SM00987">
    <property type="entry name" value="UreE_C"/>
    <property type="match status" value="1"/>
</dbReference>
<dbReference type="EMBL" id="LAZR01001578">
    <property type="protein sequence ID" value="KKN42479.1"/>
    <property type="molecule type" value="Genomic_DNA"/>
</dbReference>
<dbReference type="InterPro" id="IPR001098">
    <property type="entry name" value="DNA-dir_DNA_pol_A_palm_dom"/>
</dbReference>
<evidence type="ECO:0000256" key="3">
    <source>
        <dbReference type="ARBA" id="ARBA00022705"/>
    </source>
</evidence>
<dbReference type="PRINTS" id="PR00868">
    <property type="entry name" value="DNAPOLI"/>
</dbReference>
<protein>
    <recommendedName>
        <fullName evidence="2">Type-4 uracil-DNA glycosylase</fullName>
    </recommendedName>
</protein>
<dbReference type="SUPFAM" id="SSF52141">
    <property type="entry name" value="Uracil-DNA glycosylase-like"/>
    <property type="match status" value="1"/>
</dbReference>
<dbReference type="Pfam" id="PF03167">
    <property type="entry name" value="UDG"/>
    <property type="match status" value="1"/>
</dbReference>
<dbReference type="InterPro" id="IPR043502">
    <property type="entry name" value="DNA/RNA_pol_sf"/>
</dbReference>
<dbReference type="PANTHER" id="PTHR10133:SF27">
    <property type="entry name" value="DNA POLYMERASE NU"/>
    <property type="match status" value="1"/>
</dbReference>
<dbReference type="Gene3D" id="1.10.150.20">
    <property type="entry name" value="5' to 3' exonuclease, C-terminal subdomain"/>
    <property type="match status" value="1"/>
</dbReference>
<dbReference type="InterPro" id="IPR012337">
    <property type="entry name" value="RNaseH-like_sf"/>
</dbReference>
<evidence type="ECO:0000256" key="2">
    <source>
        <dbReference type="ARBA" id="ARBA00019403"/>
    </source>
</evidence>
<organism evidence="6">
    <name type="scientific">marine sediment metagenome</name>
    <dbReference type="NCBI Taxonomy" id="412755"/>
    <lineage>
        <taxon>unclassified sequences</taxon>
        <taxon>metagenomes</taxon>
        <taxon>ecological metagenomes</taxon>
    </lineage>
</organism>
<dbReference type="GO" id="GO:0003887">
    <property type="term" value="F:DNA-directed DNA polymerase activity"/>
    <property type="evidence" value="ECO:0007669"/>
    <property type="project" value="InterPro"/>
</dbReference>
<feature type="domain" description="Uracil-DNA glycosylase-like" evidence="5">
    <location>
        <begin position="7"/>
        <end position="149"/>
    </location>
</feature>
<proteinExistence type="inferred from homology"/>
<comment type="caution">
    <text evidence="6">The sequence shown here is derived from an EMBL/GenBank/DDBJ whole genome shotgun (WGS) entry which is preliminary data.</text>
</comment>
<feature type="domain" description="DNA-directed DNA polymerase family A palm" evidence="4">
    <location>
        <begin position="574"/>
        <end position="793"/>
    </location>
</feature>
<dbReference type="CDD" id="cd10030">
    <property type="entry name" value="UDG-F4_TTUDGA_SPO1dp_like"/>
    <property type="match status" value="1"/>
</dbReference>
<dbReference type="InterPro" id="IPR036397">
    <property type="entry name" value="RNaseH_sf"/>
</dbReference>
<dbReference type="InterPro" id="IPR005122">
    <property type="entry name" value="Uracil-DNA_glycosylase-like"/>
</dbReference>
<dbReference type="GO" id="GO:0006261">
    <property type="term" value="P:DNA-templated DNA replication"/>
    <property type="evidence" value="ECO:0007669"/>
    <property type="project" value="InterPro"/>
</dbReference>
<evidence type="ECO:0000259" key="5">
    <source>
        <dbReference type="SMART" id="SM00986"/>
    </source>
</evidence>
<comment type="similarity">
    <text evidence="1">Belongs to the uracil-DNA glycosylase (UDG) superfamily. Type 4 (UDGa) family.</text>
</comment>
<dbReference type="GO" id="GO:0003677">
    <property type="term" value="F:DNA binding"/>
    <property type="evidence" value="ECO:0007669"/>
    <property type="project" value="InterPro"/>
</dbReference>
<keyword evidence="3" id="KW-0235">DNA replication</keyword>
<name>A0A0F9QJ12_9ZZZZ</name>
<dbReference type="InterPro" id="IPR036895">
    <property type="entry name" value="Uracil-DNA_glycosylase-like_sf"/>
</dbReference>
<dbReference type="SMART" id="SM00482">
    <property type="entry name" value="POLAc"/>
    <property type="match status" value="1"/>
</dbReference>
<dbReference type="SMART" id="SM00986">
    <property type="entry name" value="UDG"/>
    <property type="match status" value="1"/>
</dbReference>
<evidence type="ECO:0000259" key="4">
    <source>
        <dbReference type="SMART" id="SM00482"/>
    </source>
</evidence>
<dbReference type="Gene3D" id="3.40.470.10">
    <property type="entry name" value="Uracil-DNA glycosylase-like domain"/>
    <property type="match status" value="1"/>
</dbReference>
<dbReference type="NCBIfam" id="TIGR00758">
    <property type="entry name" value="UDG_fam4"/>
    <property type="match status" value="1"/>
</dbReference>
<evidence type="ECO:0000313" key="6">
    <source>
        <dbReference type="EMBL" id="KKN42479.1"/>
    </source>
</evidence>
<dbReference type="Pfam" id="PF00476">
    <property type="entry name" value="DNA_pol_A"/>
    <property type="match status" value="1"/>
</dbReference>
<dbReference type="Gene3D" id="1.20.1060.10">
    <property type="entry name" value="Taq DNA Polymerase, Chain T, domain 4"/>
    <property type="match status" value="1"/>
</dbReference>
<reference evidence="6" key="1">
    <citation type="journal article" date="2015" name="Nature">
        <title>Complex archaea that bridge the gap between prokaryotes and eukaryotes.</title>
        <authorList>
            <person name="Spang A."/>
            <person name="Saw J.H."/>
            <person name="Jorgensen S.L."/>
            <person name="Zaremba-Niedzwiedzka K."/>
            <person name="Martijn J."/>
            <person name="Lind A.E."/>
            <person name="van Eijk R."/>
            <person name="Schleper C."/>
            <person name="Guy L."/>
            <person name="Ettema T.J."/>
        </authorList>
    </citation>
    <scope>NUCLEOTIDE SEQUENCE</scope>
</reference>
<dbReference type="PANTHER" id="PTHR10133">
    <property type="entry name" value="DNA POLYMERASE I"/>
    <property type="match status" value="1"/>
</dbReference>
<dbReference type="AlphaFoldDB" id="A0A0F9QJ12"/>
<dbReference type="GO" id="GO:0006302">
    <property type="term" value="P:double-strand break repair"/>
    <property type="evidence" value="ECO:0007669"/>
    <property type="project" value="TreeGrafter"/>
</dbReference>
<dbReference type="InterPro" id="IPR005273">
    <property type="entry name" value="Ura-DNA_glyco_family4"/>
</dbReference>
<dbReference type="Gene3D" id="3.30.420.10">
    <property type="entry name" value="Ribonuclease H-like superfamily/Ribonuclease H"/>
    <property type="match status" value="1"/>
</dbReference>
<evidence type="ECO:0000256" key="1">
    <source>
        <dbReference type="ARBA" id="ARBA00006521"/>
    </source>
</evidence>